<evidence type="ECO:0000313" key="2">
    <source>
        <dbReference type="Proteomes" id="UP000037854"/>
    </source>
</evidence>
<comment type="caution">
    <text evidence="1">The sequence shown here is derived from an EMBL/GenBank/DDBJ whole genome shotgun (WGS) entry which is preliminary data.</text>
</comment>
<proteinExistence type="predicted"/>
<dbReference type="EMBL" id="LGTK01000018">
    <property type="protein sequence ID" value="KPH76099.1"/>
    <property type="molecule type" value="Genomic_DNA"/>
</dbReference>
<sequence length="75" mass="8469">MISIETIKVKRLVLVNGDEYEKVTISKDIPEWIDKNVSDKYLAVASDTLKSTIFIDAEMIVSLELEETKIHAISS</sequence>
<reference evidence="1 2" key="1">
    <citation type="submission" date="2015-07" db="EMBL/GenBank/DDBJ databases">
        <title>High-quality draft genome sequence of Oceanobacillus caeni HM6, a bacillus isolated from a human feces.</title>
        <authorList>
            <person name="Kumar J."/>
            <person name="Verma M.K."/>
            <person name="Pandey R."/>
            <person name="Bhambi M."/>
            <person name="Chauhan N."/>
        </authorList>
    </citation>
    <scope>NUCLEOTIDE SEQUENCE [LARGE SCALE GENOMIC DNA]</scope>
    <source>
        <strain evidence="1 2">HM6</strain>
    </source>
</reference>
<keyword evidence="2" id="KW-1185">Reference proteome</keyword>
<accession>A0ABR5MK48</accession>
<evidence type="ECO:0000313" key="1">
    <source>
        <dbReference type="EMBL" id="KPH76099.1"/>
    </source>
</evidence>
<protein>
    <submittedName>
        <fullName evidence="1">Uncharacterized protein</fullName>
    </submittedName>
</protein>
<gene>
    <name evidence="1" type="ORF">AFL42_07330</name>
</gene>
<organism evidence="1 2">
    <name type="scientific">Oceanobacillus caeni</name>
    <dbReference type="NCBI Taxonomy" id="405946"/>
    <lineage>
        <taxon>Bacteria</taxon>
        <taxon>Bacillati</taxon>
        <taxon>Bacillota</taxon>
        <taxon>Bacilli</taxon>
        <taxon>Bacillales</taxon>
        <taxon>Bacillaceae</taxon>
        <taxon>Oceanobacillus</taxon>
    </lineage>
</organism>
<name>A0ABR5MK48_9BACI</name>
<dbReference type="Proteomes" id="UP000037854">
    <property type="component" value="Unassembled WGS sequence"/>
</dbReference>